<dbReference type="EMBL" id="CP006585">
    <property type="protein sequence ID" value="AGW13437.1"/>
    <property type="molecule type" value="Genomic_DNA"/>
</dbReference>
<keyword evidence="1" id="KW-0732">Signal</keyword>
<dbReference type="HOGENOM" id="CLU_176881_0_0_7"/>
<dbReference type="Proteomes" id="UP000016587">
    <property type="component" value="Chromosome"/>
</dbReference>
<dbReference type="AlphaFoldDB" id="T2GBY9"/>
<dbReference type="PATRIC" id="fig|1121448.10.peg.1596"/>
<evidence type="ECO:0000313" key="3">
    <source>
        <dbReference type="Proteomes" id="UP000016587"/>
    </source>
</evidence>
<dbReference type="SUPFAM" id="SSF46626">
    <property type="entry name" value="Cytochrome c"/>
    <property type="match status" value="1"/>
</dbReference>
<accession>T2GBY9</accession>
<evidence type="ECO:0000256" key="1">
    <source>
        <dbReference type="SAM" id="SignalP"/>
    </source>
</evidence>
<feature type="signal peptide" evidence="1">
    <location>
        <begin position="1"/>
        <end position="20"/>
    </location>
</feature>
<dbReference type="STRING" id="1121448.DGI_1608"/>
<keyword evidence="3" id="KW-1185">Reference proteome</keyword>
<dbReference type="GO" id="GO:0009055">
    <property type="term" value="F:electron transfer activity"/>
    <property type="evidence" value="ECO:0007669"/>
    <property type="project" value="InterPro"/>
</dbReference>
<evidence type="ECO:0008006" key="4">
    <source>
        <dbReference type="Google" id="ProtNLM"/>
    </source>
</evidence>
<organism evidence="2 3">
    <name type="scientific">Megalodesulfovibrio gigas (strain ATCC 19364 / DSM 1382 / NCIMB 9332 / VKM B-1759)</name>
    <name type="common">Desulfovibrio gigas</name>
    <dbReference type="NCBI Taxonomy" id="1121448"/>
    <lineage>
        <taxon>Bacteria</taxon>
        <taxon>Pseudomonadati</taxon>
        <taxon>Thermodesulfobacteriota</taxon>
        <taxon>Desulfovibrionia</taxon>
        <taxon>Desulfovibrionales</taxon>
        <taxon>Desulfovibrionaceae</taxon>
        <taxon>Megalodesulfovibrio</taxon>
    </lineage>
</organism>
<evidence type="ECO:0000313" key="2">
    <source>
        <dbReference type="EMBL" id="AGW13437.1"/>
    </source>
</evidence>
<reference evidence="2 3" key="1">
    <citation type="journal article" date="2013" name="J. Bacteriol.">
        <title>Roles of HynAB and Ech, the only two hydrogenases found in the model sulfate reducer Desulfovibrio gigas.</title>
        <authorList>
            <person name="Morais-Silva F.O."/>
            <person name="Santos C.I."/>
            <person name="Rodrigues R."/>
            <person name="Pereira I.A."/>
            <person name="Rodrigues-Pousada C."/>
        </authorList>
    </citation>
    <scope>NUCLEOTIDE SEQUENCE [LARGE SCALE GENOMIC DNA]</scope>
    <source>
        <strain evidence="3">ATCC 19364 / DSM 1382 / NCIMB 9332 / VKM B-1759</strain>
    </source>
</reference>
<gene>
    <name evidence="2" type="ORF">DGI_1608</name>
</gene>
<dbReference type="GO" id="GO:0020037">
    <property type="term" value="F:heme binding"/>
    <property type="evidence" value="ECO:0007669"/>
    <property type="project" value="InterPro"/>
</dbReference>
<dbReference type="KEGG" id="dgg:DGI_1608"/>
<proteinExistence type="predicted"/>
<sequence>MIPFVVLLLALLLYAMSLHASNQDAAGLAAAKCVACHDSRRICFRIGKQEAAFWQQTVARMRAAGAKIDESQAAAIAGWLASPPADAKPLCP</sequence>
<dbReference type="InterPro" id="IPR036909">
    <property type="entry name" value="Cyt_c-like_dom_sf"/>
</dbReference>
<name>T2GBY9_MEGG1</name>
<feature type="chain" id="PRO_5004588254" description="Cytochrome c domain-containing protein" evidence="1">
    <location>
        <begin position="21"/>
        <end position="92"/>
    </location>
</feature>
<protein>
    <recommendedName>
        <fullName evidence="4">Cytochrome c domain-containing protein</fullName>
    </recommendedName>
</protein>
<dbReference type="Gene3D" id="1.10.760.10">
    <property type="entry name" value="Cytochrome c-like domain"/>
    <property type="match status" value="1"/>
</dbReference>
<reference evidence="3" key="2">
    <citation type="submission" date="2013-07" db="EMBL/GenBank/DDBJ databases">
        <authorList>
            <person name="Morais-Silva F.O."/>
            <person name="Rezende A.M."/>
            <person name="Pimentel C."/>
            <person name="Resende D.M."/>
            <person name="Santos C.I."/>
            <person name="Clemente C."/>
            <person name="de Oliveira L.M."/>
            <person name="da Silva S.M."/>
            <person name="Costa D.A."/>
            <person name="Varela-Raposo A."/>
            <person name="Horacio E.C.A."/>
            <person name="Matos M."/>
            <person name="Flores O."/>
            <person name="Ruiz J.C."/>
            <person name="Rodrigues-Pousada C."/>
        </authorList>
    </citation>
    <scope>NUCLEOTIDE SEQUENCE [LARGE SCALE GENOMIC DNA]</scope>
    <source>
        <strain evidence="3">ATCC 19364 / DSM 1382 / NCIMB 9332 / VKM B-1759</strain>
    </source>
</reference>